<gene>
    <name evidence="2" type="ORF">V8G56_07530</name>
</gene>
<name>A0ABW7MP32_9FLAO</name>
<protein>
    <recommendedName>
        <fullName evidence="4">Lipoprotein</fullName>
    </recommendedName>
</protein>
<evidence type="ECO:0000313" key="3">
    <source>
        <dbReference type="Proteomes" id="UP001610104"/>
    </source>
</evidence>
<feature type="transmembrane region" description="Helical" evidence="1">
    <location>
        <begin position="103"/>
        <end position="126"/>
    </location>
</feature>
<dbReference type="Proteomes" id="UP001610104">
    <property type="component" value="Unassembled WGS sequence"/>
</dbReference>
<dbReference type="EMBL" id="JBAWKC010000002">
    <property type="protein sequence ID" value="MFH6768579.1"/>
    <property type="molecule type" value="Genomic_DNA"/>
</dbReference>
<keyword evidence="1" id="KW-1133">Transmembrane helix</keyword>
<evidence type="ECO:0000313" key="2">
    <source>
        <dbReference type="EMBL" id="MFH6768579.1"/>
    </source>
</evidence>
<keyword evidence="3" id="KW-1185">Reference proteome</keyword>
<dbReference type="RefSeq" id="WP_395437830.1">
    <property type="nucleotide sequence ID" value="NZ_JBAWKC010000002.1"/>
</dbReference>
<sequence length="127" mass="14088">MRTLKVHLKVITLFFSVLILFQGCVTVYKSTNVTLEEAVRADTKVRITTNDNQTMKYLNITKINQEYFGIKKVHGGLTKIPIQKEAVEIVRIKNKPMSTIVGALIYLGGFIVVVVTGVVLSGGFAIM</sequence>
<evidence type="ECO:0008006" key="4">
    <source>
        <dbReference type="Google" id="ProtNLM"/>
    </source>
</evidence>
<evidence type="ECO:0000256" key="1">
    <source>
        <dbReference type="SAM" id="Phobius"/>
    </source>
</evidence>
<organism evidence="2 3">
    <name type="scientific">Gaetbulibacter aquiaggeris</name>
    <dbReference type="NCBI Taxonomy" id="1735373"/>
    <lineage>
        <taxon>Bacteria</taxon>
        <taxon>Pseudomonadati</taxon>
        <taxon>Bacteroidota</taxon>
        <taxon>Flavobacteriia</taxon>
        <taxon>Flavobacteriales</taxon>
        <taxon>Flavobacteriaceae</taxon>
        <taxon>Gaetbulibacter</taxon>
    </lineage>
</organism>
<reference evidence="2 3" key="1">
    <citation type="submission" date="2024-02" db="EMBL/GenBank/DDBJ databases">
        <title>A Gaetbulibacter species isolated from tidal flats and genomic insights of their niches.</title>
        <authorList>
            <person name="Ye Y."/>
        </authorList>
    </citation>
    <scope>NUCLEOTIDE SEQUENCE [LARGE SCALE GENOMIC DNA]</scope>
    <source>
        <strain evidence="2 3">KEM-8</strain>
    </source>
</reference>
<accession>A0ABW7MP32</accession>
<proteinExistence type="predicted"/>
<dbReference type="PROSITE" id="PS51257">
    <property type="entry name" value="PROKAR_LIPOPROTEIN"/>
    <property type="match status" value="1"/>
</dbReference>
<keyword evidence="1" id="KW-0472">Membrane</keyword>
<keyword evidence="1" id="KW-0812">Transmembrane</keyword>
<comment type="caution">
    <text evidence="2">The sequence shown here is derived from an EMBL/GenBank/DDBJ whole genome shotgun (WGS) entry which is preliminary data.</text>
</comment>